<protein>
    <submittedName>
        <fullName evidence="2">Uncharacterized protein</fullName>
    </submittedName>
</protein>
<dbReference type="AlphaFoldDB" id="A0A552UWI9"/>
<dbReference type="Proteomes" id="UP000320643">
    <property type="component" value="Unassembled WGS sequence"/>
</dbReference>
<keyword evidence="1" id="KW-0812">Transmembrane</keyword>
<reference evidence="2 3" key="1">
    <citation type="submission" date="2019-07" db="EMBL/GenBank/DDBJ databases">
        <title>Flavobacterium sp. nov., isolated from glacier ice.</title>
        <authorList>
            <person name="Liu Q."/>
            <person name="Xin Y.-H."/>
        </authorList>
    </citation>
    <scope>NUCLEOTIDE SEQUENCE [LARGE SCALE GENOMIC DNA]</scope>
    <source>
        <strain evidence="2 3">ZT4R6</strain>
    </source>
</reference>
<comment type="caution">
    <text evidence="2">The sequence shown here is derived from an EMBL/GenBank/DDBJ whole genome shotgun (WGS) entry which is preliminary data.</text>
</comment>
<dbReference type="RefSeq" id="WP_143374621.1">
    <property type="nucleotide sequence ID" value="NZ_VJVZ01000012.1"/>
</dbReference>
<keyword evidence="1" id="KW-1133">Transmembrane helix</keyword>
<name>A0A552UWI9_9FLAO</name>
<dbReference type="EMBL" id="VJVZ01000012">
    <property type="protein sequence ID" value="TRW22578.1"/>
    <property type="molecule type" value="Genomic_DNA"/>
</dbReference>
<accession>A0A552UWI9</accession>
<evidence type="ECO:0000313" key="3">
    <source>
        <dbReference type="Proteomes" id="UP000320643"/>
    </source>
</evidence>
<evidence type="ECO:0000256" key="1">
    <source>
        <dbReference type="SAM" id="Phobius"/>
    </source>
</evidence>
<keyword evidence="1" id="KW-0472">Membrane</keyword>
<evidence type="ECO:0000313" key="2">
    <source>
        <dbReference type="EMBL" id="TRW22578.1"/>
    </source>
</evidence>
<feature type="transmembrane region" description="Helical" evidence="1">
    <location>
        <begin position="6"/>
        <end position="26"/>
    </location>
</feature>
<sequence>MMKQYISEIIWTLFFVIFLHTLYICYKKAFLKDKKVAKKIPNIYIDAHKTFDEKQTSSFGAVSNVEKPFSLDHFYITNYTYKKHQSIFIEDK</sequence>
<proteinExistence type="predicted"/>
<gene>
    <name evidence="2" type="ORF">FMM05_17000</name>
</gene>
<organism evidence="2 3">
    <name type="scientific">Flavobacterium zepuense</name>
    <dbReference type="NCBI Taxonomy" id="2593302"/>
    <lineage>
        <taxon>Bacteria</taxon>
        <taxon>Pseudomonadati</taxon>
        <taxon>Bacteroidota</taxon>
        <taxon>Flavobacteriia</taxon>
        <taxon>Flavobacteriales</taxon>
        <taxon>Flavobacteriaceae</taxon>
        <taxon>Flavobacterium</taxon>
    </lineage>
</organism>
<keyword evidence="3" id="KW-1185">Reference proteome</keyword>